<proteinExistence type="predicted"/>
<evidence type="ECO:0000256" key="1">
    <source>
        <dbReference type="SAM" id="MobiDB-lite"/>
    </source>
</evidence>
<evidence type="ECO:0000313" key="3">
    <source>
        <dbReference type="Proteomes" id="UP000823749"/>
    </source>
</evidence>
<reference evidence="2" key="1">
    <citation type="submission" date="2020-08" db="EMBL/GenBank/DDBJ databases">
        <title>Plant Genome Project.</title>
        <authorList>
            <person name="Zhang R.-G."/>
        </authorList>
    </citation>
    <scope>NUCLEOTIDE SEQUENCE</scope>
    <source>
        <strain evidence="2">WSP0</strain>
        <tissue evidence="2">Leaf</tissue>
    </source>
</reference>
<comment type="caution">
    <text evidence="2">The sequence shown here is derived from an EMBL/GenBank/DDBJ whole genome shotgun (WGS) entry which is preliminary data.</text>
</comment>
<dbReference type="AlphaFoldDB" id="A0AAV6I800"/>
<keyword evidence="3" id="KW-1185">Reference proteome</keyword>
<name>A0AAV6I800_9ERIC</name>
<feature type="compositionally biased region" description="Basic and acidic residues" evidence="1">
    <location>
        <begin position="1"/>
        <end position="11"/>
    </location>
</feature>
<sequence length="133" mass="14558">MIYIGRGRESSGENEEEEEEGGDILGRCFTVGYLAVEGRVLDLDSLQQSLAEAYHTLVLVERAMSGYGLKDGIRGPWSAGAGCVKQRAVLKTSLEEKRNTGVALEYNGCNHDVDDEGTQTLKRETKIQMLTSS</sequence>
<feature type="region of interest" description="Disordered" evidence="1">
    <location>
        <begin position="1"/>
        <end position="21"/>
    </location>
</feature>
<dbReference type="EMBL" id="JACTNZ010000011">
    <property type="protein sequence ID" value="KAG5524658.1"/>
    <property type="molecule type" value="Genomic_DNA"/>
</dbReference>
<dbReference type="Proteomes" id="UP000823749">
    <property type="component" value="Chromosome 11"/>
</dbReference>
<organism evidence="2 3">
    <name type="scientific">Rhododendron griersonianum</name>
    <dbReference type="NCBI Taxonomy" id="479676"/>
    <lineage>
        <taxon>Eukaryota</taxon>
        <taxon>Viridiplantae</taxon>
        <taxon>Streptophyta</taxon>
        <taxon>Embryophyta</taxon>
        <taxon>Tracheophyta</taxon>
        <taxon>Spermatophyta</taxon>
        <taxon>Magnoliopsida</taxon>
        <taxon>eudicotyledons</taxon>
        <taxon>Gunneridae</taxon>
        <taxon>Pentapetalae</taxon>
        <taxon>asterids</taxon>
        <taxon>Ericales</taxon>
        <taxon>Ericaceae</taxon>
        <taxon>Ericoideae</taxon>
        <taxon>Rhodoreae</taxon>
        <taxon>Rhododendron</taxon>
    </lineage>
</organism>
<evidence type="ECO:0000313" key="2">
    <source>
        <dbReference type="EMBL" id="KAG5524658.1"/>
    </source>
</evidence>
<protein>
    <submittedName>
        <fullName evidence="2">Uncharacterized protein</fullName>
    </submittedName>
</protein>
<gene>
    <name evidence="2" type="ORF">RHGRI_031363</name>
</gene>
<feature type="compositionally biased region" description="Acidic residues" evidence="1">
    <location>
        <begin position="12"/>
        <end position="21"/>
    </location>
</feature>
<accession>A0AAV6I800</accession>